<name>A0A9P8P9Y2_9ASCO</name>
<dbReference type="AlphaFoldDB" id="A0A9P8P9Y2"/>
<comment type="caution">
    <text evidence="2">The sequence shown here is derived from an EMBL/GenBank/DDBJ whole genome shotgun (WGS) entry which is preliminary data.</text>
</comment>
<gene>
    <name evidence="2" type="ORF">WICMUC_005256</name>
</gene>
<reference evidence="2" key="1">
    <citation type="journal article" date="2021" name="Open Biol.">
        <title>Shared evolutionary footprints suggest mitochondrial oxidative damage underlies multiple complex I losses in fungi.</title>
        <authorList>
            <person name="Schikora-Tamarit M.A."/>
            <person name="Marcet-Houben M."/>
            <person name="Nosek J."/>
            <person name="Gabaldon T."/>
        </authorList>
    </citation>
    <scope>NUCLEOTIDE SEQUENCE</scope>
    <source>
        <strain evidence="2">CBS6341</strain>
    </source>
</reference>
<reference evidence="2" key="2">
    <citation type="submission" date="2021-01" db="EMBL/GenBank/DDBJ databases">
        <authorList>
            <person name="Schikora-Tamarit M.A."/>
        </authorList>
    </citation>
    <scope>NUCLEOTIDE SEQUENCE</scope>
    <source>
        <strain evidence="2">CBS6341</strain>
    </source>
</reference>
<evidence type="ECO:0000256" key="1">
    <source>
        <dbReference type="SAM" id="MobiDB-lite"/>
    </source>
</evidence>
<dbReference type="EMBL" id="JAEUBF010001377">
    <property type="protein sequence ID" value="KAH3667856.1"/>
    <property type="molecule type" value="Genomic_DNA"/>
</dbReference>
<sequence>MKKAEYLRHESPLKIRRRLSTLFGVDGDHVENKPAEIETSNLFKEGPTGEYEEEDCDLTNCEDQRTFLNTINNRKNEMIQQPHEGKEDLRNIPPSRLFLLVYPEEAELFLLEKRLIQHENKNLSLMNAWVTSWGDGSNFFEARENVLSSTEDGDLSRVRSKKVFEKGGILIDRAGLNHEIKFFKDKFYGEKSSKLQIHHFKDYVDLAANITGSLSFQENFQKINLDPYSFYKTLVKLIIEEDCLEKISKSKCSADDKYDMLYRLKSDICGVSILKTRDDVFLTKIWVEKYDDIDLVENELKKSINRIGQFLLDNLPFQIHESINNSIFTRS</sequence>
<dbReference type="OrthoDB" id="10596125at2759"/>
<feature type="region of interest" description="Disordered" evidence="1">
    <location>
        <begin position="36"/>
        <end position="55"/>
    </location>
</feature>
<evidence type="ECO:0000313" key="2">
    <source>
        <dbReference type="EMBL" id="KAH3667856.1"/>
    </source>
</evidence>
<organism evidence="2 3">
    <name type="scientific">Wickerhamomyces mucosus</name>
    <dbReference type="NCBI Taxonomy" id="1378264"/>
    <lineage>
        <taxon>Eukaryota</taxon>
        <taxon>Fungi</taxon>
        <taxon>Dikarya</taxon>
        <taxon>Ascomycota</taxon>
        <taxon>Saccharomycotina</taxon>
        <taxon>Saccharomycetes</taxon>
        <taxon>Phaffomycetales</taxon>
        <taxon>Wickerhamomycetaceae</taxon>
        <taxon>Wickerhamomyces</taxon>
    </lineage>
</organism>
<evidence type="ECO:0000313" key="3">
    <source>
        <dbReference type="Proteomes" id="UP000769528"/>
    </source>
</evidence>
<accession>A0A9P8P9Y2</accession>
<protein>
    <submittedName>
        <fullName evidence="2">Uncharacterized protein</fullName>
    </submittedName>
</protein>
<proteinExistence type="predicted"/>
<keyword evidence="3" id="KW-1185">Reference proteome</keyword>
<dbReference type="Proteomes" id="UP000769528">
    <property type="component" value="Unassembled WGS sequence"/>
</dbReference>